<evidence type="ECO:0000313" key="3">
    <source>
        <dbReference type="Proteomes" id="UP000601435"/>
    </source>
</evidence>
<dbReference type="OrthoDB" id="2423701at2759"/>
<organism evidence="2 3">
    <name type="scientific">Symbiodinium necroappetens</name>
    <dbReference type="NCBI Taxonomy" id="1628268"/>
    <lineage>
        <taxon>Eukaryota</taxon>
        <taxon>Sar</taxon>
        <taxon>Alveolata</taxon>
        <taxon>Dinophyceae</taxon>
        <taxon>Suessiales</taxon>
        <taxon>Symbiodiniaceae</taxon>
        <taxon>Symbiodinium</taxon>
    </lineage>
</organism>
<sequence length="87" mass="9525">VDGIAPRKARKRKQGHQPAPRTIRAKPSKELEMQEEAFQGDFDCARVGEVLEAVAAAGRCSQLELYIHDAMLTHLPEGVTPGAMTLE</sequence>
<comment type="caution">
    <text evidence="2">The sequence shown here is derived from an EMBL/GenBank/DDBJ whole genome shotgun (WGS) entry which is preliminary data.</text>
</comment>
<protein>
    <submittedName>
        <fullName evidence="2">Uncharacterized protein</fullName>
    </submittedName>
</protein>
<feature type="non-terminal residue" evidence="2">
    <location>
        <position position="1"/>
    </location>
</feature>
<feature type="region of interest" description="Disordered" evidence="1">
    <location>
        <begin position="1"/>
        <end position="31"/>
    </location>
</feature>
<dbReference type="AlphaFoldDB" id="A0A813AIV7"/>
<dbReference type="EMBL" id="CAJNJA010059308">
    <property type="protein sequence ID" value="CAE7867218.1"/>
    <property type="molecule type" value="Genomic_DNA"/>
</dbReference>
<keyword evidence="3" id="KW-1185">Reference proteome</keyword>
<reference evidence="2" key="1">
    <citation type="submission" date="2021-02" db="EMBL/GenBank/DDBJ databases">
        <authorList>
            <person name="Dougan E. K."/>
            <person name="Rhodes N."/>
            <person name="Thang M."/>
            <person name="Chan C."/>
        </authorList>
    </citation>
    <scope>NUCLEOTIDE SEQUENCE</scope>
</reference>
<gene>
    <name evidence="2" type="ORF">SNEC2469_LOCUS27825</name>
</gene>
<dbReference type="Proteomes" id="UP000601435">
    <property type="component" value="Unassembled WGS sequence"/>
</dbReference>
<accession>A0A813AIV7</accession>
<proteinExistence type="predicted"/>
<name>A0A813AIV7_9DINO</name>
<evidence type="ECO:0000256" key="1">
    <source>
        <dbReference type="SAM" id="MobiDB-lite"/>
    </source>
</evidence>
<feature type="non-terminal residue" evidence="2">
    <location>
        <position position="87"/>
    </location>
</feature>
<evidence type="ECO:0000313" key="2">
    <source>
        <dbReference type="EMBL" id="CAE7867218.1"/>
    </source>
</evidence>